<dbReference type="EMBL" id="EQ974085">
    <property type="protein sequence ID" value="EEF34127.1"/>
    <property type="molecule type" value="Genomic_DNA"/>
</dbReference>
<reference evidence="12" key="1">
    <citation type="journal article" date="2010" name="Nat. Biotechnol.">
        <title>Draft genome sequence of the oilseed species Ricinus communis.</title>
        <authorList>
            <person name="Chan A.P."/>
            <person name="Crabtree J."/>
            <person name="Zhao Q."/>
            <person name="Lorenzi H."/>
            <person name="Orvis J."/>
            <person name="Puiu D."/>
            <person name="Melake-Berhan A."/>
            <person name="Jones K.M."/>
            <person name="Redman J."/>
            <person name="Chen G."/>
            <person name="Cahoon E.B."/>
            <person name="Gedil M."/>
            <person name="Stanke M."/>
            <person name="Haas B.J."/>
            <person name="Wortman J.R."/>
            <person name="Fraser-Liggett C.M."/>
            <person name="Ravel J."/>
            <person name="Rabinowicz P.D."/>
        </authorList>
    </citation>
    <scope>NUCLEOTIDE SEQUENCE [LARGE SCALE GENOMIC DNA]</scope>
    <source>
        <strain evidence="12">cv. Hale</strain>
    </source>
</reference>
<dbReference type="FunFam" id="3.40.50.720:FF:000009">
    <property type="entry name" value="Fatty oxidation complex, alpha subunit"/>
    <property type="match status" value="1"/>
</dbReference>
<evidence type="ECO:0000256" key="4">
    <source>
        <dbReference type="ARBA" id="ARBA00023002"/>
    </source>
</evidence>
<dbReference type="STRING" id="3988.B9SQH3"/>
<feature type="binding site" evidence="8">
    <location>
        <begin position="11"/>
        <end position="16"/>
    </location>
    <ligand>
        <name>NAD(+)</name>
        <dbReference type="ChEBI" id="CHEBI:57540"/>
    </ligand>
</feature>
<dbReference type="InterPro" id="IPR008927">
    <property type="entry name" value="6-PGluconate_DH-like_C_sf"/>
</dbReference>
<evidence type="ECO:0000256" key="6">
    <source>
        <dbReference type="ARBA" id="ARBA00023717"/>
    </source>
</evidence>
<dbReference type="OrthoDB" id="5958943at2759"/>
<dbReference type="Pfam" id="PF00725">
    <property type="entry name" value="3HCDH"/>
    <property type="match status" value="1"/>
</dbReference>
<evidence type="ECO:0000256" key="3">
    <source>
        <dbReference type="ARBA" id="ARBA00009463"/>
    </source>
</evidence>
<dbReference type="Pfam" id="PF02737">
    <property type="entry name" value="3HCDH_N"/>
    <property type="match status" value="1"/>
</dbReference>
<dbReference type="InterPro" id="IPR013328">
    <property type="entry name" value="6PGD_dom2"/>
</dbReference>
<dbReference type="EC" id="1.1.1.157" evidence="11"/>
<dbReference type="InterPro" id="IPR036291">
    <property type="entry name" value="NAD(P)-bd_dom_sf"/>
</dbReference>
<evidence type="ECO:0000256" key="2">
    <source>
        <dbReference type="ARBA" id="ARBA00007005"/>
    </source>
</evidence>
<dbReference type="InterPro" id="IPR006108">
    <property type="entry name" value="3HC_DH_C"/>
</dbReference>
<dbReference type="PANTHER" id="PTHR48075">
    <property type="entry name" value="3-HYDROXYACYL-COA DEHYDROGENASE FAMILY PROTEIN"/>
    <property type="match status" value="1"/>
</dbReference>
<dbReference type="InterPro" id="IPR006176">
    <property type="entry name" value="3-OHacyl-CoA_DH_NAD-bd"/>
</dbReference>
<dbReference type="InterPro" id="IPR006180">
    <property type="entry name" value="3-OHacyl-CoA_DH_CS"/>
</dbReference>
<dbReference type="KEGG" id="rcu:8277278"/>
<evidence type="ECO:0000256" key="5">
    <source>
        <dbReference type="ARBA" id="ARBA00023709"/>
    </source>
</evidence>
<evidence type="ECO:0000256" key="1">
    <source>
        <dbReference type="ARBA" id="ARBA00005005"/>
    </source>
</evidence>
<comment type="catalytic activity">
    <reaction evidence="6">
        <text>a 4-saturated-(3S)-3-hydroxyacyl-CoA = a (3E)-enoyl-CoA + H2O</text>
        <dbReference type="Rhea" id="RHEA:20724"/>
        <dbReference type="ChEBI" id="CHEBI:15377"/>
        <dbReference type="ChEBI" id="CHEBI:58521"/>
        <dbReference type="ChEBI" id="CHEBI:137480"/>
        <dbReference type="EC" id="4.2.1.17"/>
    </reaction>
</comment>
<dbReference type="Gene3D" id="1.10.1040.10">
    <property type="entry name" value="N-(1-d-carboxylethyl)-l-norvaline Dehydrogenase, domain 2"/>
    <property type="match status" value="1"/>
</dbReference>
<keyword evidence="4 11" id="KW-0560">Oxidoreductase</keyword>
<dbReference type="GO" id="GO:0006631">
    <property type="term" value="P:fatty acid metabolic process"/>
    <property type="evidence" value="ECO:0007669"/>
    <property type="project" value="InterPro"/>
</dbReference>
<feature type="binding site" evidence="8">
    <location>
        <position position="98"/>
    </location>
    <ligand>
        <name>NAD(+)</name>
        <dbReference type="ChEBI" id="CHEBI:57540"/>
    </ligand>
</feature>
<feature type="binding site" evidence="8">
    <location>
        <position position="144"/>
    </location>
    <ligand>
        <name>NAD(+)</name>
        <dbReference type="ChEBI" id="CHEBI:57540"/>
    </ligand>
</feature>
<dbReference type="SUPFAM" id="SSF51735">
    <property type="entry name" value="NAD(P)-binding Rossmann-fold domains"/>
    <property type="match status" value="1"/>
</dbReference>
<evidence type="ECO:0000256" key="7">
    <source>
        <dbReference type="PIRSR" id="PIRSR000105-1"/>
    </source>
</evidence>
<dbReference type="AlphaFoldDB" id="B9SQH3"/>
<accession>B9SQH3</accession>
<evidence type="ECO:0000313" key="11">
    <source>
        <dbReference type="EMBL" id="EEF34127.1"/>
    </source>
</evidence>
<dbReference type="InterPro" id="IPR022694">
    <property type="entry name" value="3-OHacyl-CoA_DH"/>
</dbReference>
<name>B9SQH3_RICCO</name>
<dbReference type="GO" id="GO:0070403">
    <property type="term" value="F:NAD+ binding"/>
    <property type="evidence" value="ECO:0007669"/>
    <property type="project" value="InterPro"/>
</dbReference>
<comment type="pathway">
    <text evidence="1">Lipid metabolism; fatty acid beta-oxidation.</text>
</comment>
<feature type="binding site" evidence="8">
    <location>
        <position position="93"/>
    </location>
    <ligand>
        <name>NAD(+)</name>
        <dbReference type="ChEBI" id="CHEBI:57540"/>
    </ligand>
</feature>
<feature type="domain" description="3-hydroxyacyl-CoA dehydrogenase C-terminal" evidence="9">
    <location>
        <begin position="187"/>
        <end position="283"/>
    </location>
</feature>
<evidence type="ECO:0000256" key="8">
    <source>
        <dbReference type="PIRSR" id="PIRSR000105-2"/>
    </source>
</evidence>
<keyword evidence="8" id="KW-0520">NAD</keyword>
<feature type="domain" description="3-hydroxyacyl-CoA dehydrogenase NAD binding" evidence="10">
    <location>
        <begin position="7"/>
        <end position="184"/>
    </location>
</feature>
<dbReference type="Proteomes" id="UP000008311">
    <property type="component" value="Unassembled WGS sequence"/>
</dbReference>
<dbReference type="GO" id="GO:0018812">
    <property type="term" value="F:3-hydroxyacyl-CoA dehydratase activity"/>
    <property type="evidence" value="ECO:0007669"/>
    <property type="project" value="RHEA"/>
</dbReference>
<protein>
    <submittedName>
        <fullName evidence="11">3-hydroxyacyl-CoA dehyrogenase, putative</fullName>
        <ecNumber evidence="11">1.1.1.157</ecNumber>
    </submittedName>
</protein>
<comment type="catalytic activity">
    <reaction evidence="5">
        <text>a (3S)-3-hydroxyacyl-CoA = a (2E)-enoyl-CoA + H2O</text>
        <dbReference type="Rhea" id="RHEA:16105"/>
        <dbReference type="ChEBI" id="CHEBI:15377"/>
        <dbReference type="ChEBI" id="CHEBI:57318"/>
        <dbReference type="ChEBI" id="CHEBI:58856"/>
        <dbReference type="EC" id="4.2.1.17"/>
    </reaction>
</comment>
<dbReference type="InParanoid" id="B9SQH3"/>
<dbReference type="PROSITE" id="PS00067">
    <property type="entry name" value="3HCDH"/>
    <property type="match status" value="1"/>
</dbReference>
<feature type="binding site" evidence="8">
    <location>
        <position position="34"/>
    </location>
    <ligand>
        <name>NAD(+)</name>
        <dbReference type="ChEBI" id="CHEBI:57540"/>
    </ligand>
</feature>
<dbReference type="Gene3D" id="3.40.50.720">
    <property type="entry name" value="NAD(P)-binding Rossmann-like Domain"/>
    <property type="match status" value="1"/>
</dbReference>
<dbReference type="GO" id="GO:0016491">
    <property type="term" value="F:oxidoreductase activity"/>
    <property type="evidence" value="ECO:0000318"/>
    <property type="project" value="GO_Central"/>
</dbReference>
<keyword evidence="12" id="KW-1185">Reference proteome</keyword>
<proteinExistence type="inferred from homology"/>
<evidence type="ECO:0000313" key="12">
    <source>
        <dbReference type="Proteomes" id="UP000008311"/>
    </source>
</evidence>
<dbReference type="eggNOG" id="KOG2304">
    <property type="taxonomic scope" value="Eukaryota"/>
</dbReference>
<dbReference type="GO" id="GO:0008691">
    <property type="term" value="F:3-hydroxybutyryl-CoA dehydrogenase activity"/>
    <property type="evidence" value="ECO:0007669"/>
    <property type="project" value="UniProtKB-EC"/>
</dbReference>
<evidence type="ECO:0000259" key="9">
    <source>
        <dbReference type="Pfam" id="PF00725"/>
    </source>
</evidence>
<feature type="site" description="Important for catalytic activity" evidence="7">
    <location>
        <position position="141"/>
    </location>
</feature>
<feature type="binding site" evidence="8">
    <location>
        <position position="275"/>
    </location>
    <ligand>
        <name>NAD(+)</name>
        <dbReference type="ChEBI" id="CHEBI:57540"/>
    </ligand>
</feature>
<organism evidence="11 12">
    <name type="scientific">Ricinus communis</name>
    <name type="common">Castor bean</name>
    <dbReference type="NCBI Taxonomy" id="3988"/>
    <lineage>
        <taxon>Eukaryota</taxon>
        <taxon>Viridiplantae</taxon>
        <taxon>Streptophyta</taxon>
        <taxon>Embryophyta</taxon>
        <taxon>Tracheophyta</taxon>
        <taxon>Spermatophyta</taxon>
        <taxon>Magnoliopsida</taxon>
        <taxon>eudicotyledons</taxon>
        <taxon>Gunneridae</taxon>
        <taxon>Pentapetalae</taxon>
        <taxon>rosids</taxon>
        <taxon>fabids</taxon>
        <taxon>Malpighiales</taxon>
        <taxon>Euphorbiaceae</taxon>
        <taxon>Acalyphoideae</taxon>
        <taxon>Acalypheae</taxon>
        <taxon>Ricinus</taxon>
    </lineage>
</organism>
<comment type="similarity">
    <text evidence="2">In the central section; belongs to the 3-hydroxyacyl-CoA dehydrogenase family.</text>
</comment>
<dbReference type="PANTHER" id="PTHR48075:SF5">
    <property type="entry name" value="3-HYDROXYBUTYRYL-COA DEHYDROGENASE"/>
    <property type="match status" value="1"/>
</dbReference>
<evidence type="ECO:0000259" key="10">
    <source>
        <dbReference type="Pfam" id="PF02737"/>
    </source>
</evidence>
<dbReference type="FunCoup" id="B9SQH3">
    <property type="interactions" value="1399"/>
</dbReference>
<dbReference type="PIRSF" id="PIRSF000105">
    <property type="entry name" value="HCDH"/>
    <property type="match status" value="1"/>
</dbReference>
<feature type="binding site" evidence="8">
    <location>
        <position position="120"/>
    </location>
    <ligand>
        <name>NAD(+)</name>
        <dbReference type="ChEBI" id="CHEBI:57540"/>
    </ligand>
</feature>
<sequence>MAEMKRIGVVGSGQMGSGIAQLAAVHGVDVWLLDTDPSALSRASKSISDNILRLISKGHLSQAVGDNALGCLHCTSNPEELCTADIVVEAIVESEDVKKKLFLELDRIVKSSAILASNTSSISITRLASATSRASQVIGMHFMNPPPVMKLVEIIRGADTSDETFYATKALAERFGKTVICSQDFSGFIVNRILMPMINEAFHALYTGVASKEDIDTGMKLGTNHPMGPLELADFIGLDVCLSIMKVLHAGLGDSKYLPCPLLVQYVDAGRLGRKQGIGVYNYRKTTEQAKPSGRL</sequence>
<comment type="similarity">
    <text evidence="3">Belongs to the 3-hydroxyacyl-CoA dehydrogenase family.</text>
</comment>
<dbReference type="SUPFAM" id="SSF48179">
    <property type="entry name" value="6-phosphogluconate dehydrogenase C-terminal domain-like"/>
    <property type="match status" value="1"/>
</dbReference>
<gene>
    <name evidence="11" type="ORF">RCOM_0589820</name>
</gene>